<comment type="caution">
    <text evidence="1">The sequence shown here is derived from an EMBL/GenBank/DDBJ whole genome shotgun (WGS) entry which is preliminary data.</text>
</comment>
<dbReference type="AlphaFoldDB" id="A0A8J4RFR0"/>
<protein>
    <recommendedName>
        <fullName evidence="3">Aminotransferase-like plant mobile domain-containing protein</fullName>
    </recommendedName>
</protein>
<keyword evidence="2" id="KW-1185">Reference proteome</keyword>
<evidence type="ECO:0000313" key="2">
    <source>
        <dbReference type="Proteomes" id="UP000737018"/>
    </source>
</evidence>
<dbReference type="OrthoDB" id="1837803at2759"/>
<reference evidence="1" key="1">
    <citation type="submission" date="2020-03" db="EMBL/GenBank/DDBJ databases">
        <title>Castanea mollissima Vanexum genome sequencing.</title>
        <authorList>
            <person name="Staton M."/>
        </authorList>
    </citation>
    <scope>NUCLEOTIDE SEQUENCE</scope>
    <source>
        <tissue evidence="1">Leaf</tissue>
    </source>
</reference>
<dbReference type="Proteomes" id="UP000737018">
    <property type="component" value="Unassembled WGS sequence"/>
</dbReference>
<organism evidence="1 2">
    <name type="scientific">Castanea mollissima</name>
    <name type="common">Chinese chestnut</name>
    <dbReference type="NCBI Taxonomy" id="60419"/>
    <lineage>
        <taxon>Eukaryota</taxon>
        <taxon>Viridiplantae</taxon>
        <taxon>Streptophyta</taxon>
        <taxon>Embryophyta</taxon>
        <taxon>Tracheophyta</taxon>
        <taxon>Spermatophyta</taxon>
        <taxon>Magnoliopsida</taxon>
        <taxon>eudicotyledons</taxon>
        <taxon>Gunneridae</taxon>
        <taxon>Pentapetalae</taxon>
        <taxon>rosids</taxon>
        <taxon>fabids</taxon>
        <taxon>Fagales</taxon>
        <taxon>Fagaceae</taxon>
        <taxon>Castanea</taxon>
    </lineage>
</organism>
<sequence>MWVLDYRSSWLVGQISDHWLGLLLVWASDCKVFCGSGFVDVVVDDLIRWWCFAGLWVSSLLLGFDLHVLRFGGGDLGMATAVVQEVDELGPIPMDHLVLRWLWVISTKNSPVEIYLVHYYQLLNSMHPNQVVWQPYEGELGHLLVSSFTGREMWMLQIGGCREREHGHLSSSGTNLSRHLFSVHRFFLEAARVLERLTTSRVEDYKTLVTLAEAVEEDLQERTRIKAALEQNKASNWWVTRTRTRTLELLWYKSLASSVFSAQVLLGSSESIRGGKILTGRSNNLRMSLFEAAKSGLWSY</sequence>
<evidence type="ECO:0000313" key="1">
    <source>
        <dbReference type="EMBL" id="KAF3965570.1"/>
    </source>
</evidence>
<dbReference type="EMBL" id="JRKL02001170">
    <property type="protein sequence ID" value="KAF3965570.1"/>
    <property type="molecule type" value="Genomic_DNA"/>
</dbReference>
<accession>A0A8J4RFR0</accession>
<evidence type="ECO:0008006" key="3">
    <source>
        <dbReference type="Google" id="ProtNLM"/>
    </source>
</evidence>
<proteinExistence type="predicted"/>
<name>A0A8J4RFR0_9ROSI</name>
<gene>
    <name evidence="1" type="ORF">CMV_010252</name>
</gene>